<feature type="transmembrane region" description="Helical" evidence="12">
    <location>
        <begin position="12"/>
        <end position="30"/>
    </location>
</feature>
<feature type="domain" description="PLD phosphodiesterase" evidence="14">
    <location>
        <begin position="221"/>
        <end position="248"/>
    </location>
</feature>
<evidence type="ECO:0000256" key="4">
    <source>
        <dbReference type="ARBA" id="ARBA00022679"/>
    </source>
</evidence>
<organism evidence="15 16">
    <name type="scientific">Arenibacter palladensis</name>
    <dbReference type="NCBI Taxonomy" id="237373"/>
    <lineage>
        <taxon>Bacteria</taxon>
        <taxon>Pseudomonadati</taxon>
        <taxon>Bacteroidota</taxon>
        <taxon>Flavobacteriia</taxon>
        <taxon>Flavobacteriales</taxon>
        <taxon>Flavobacteriaceae</taxon>
        <taxon>Arenibacter</taxon>
    </lineage>
</organism>
<dbReference type="HAMAP" id="MF_01916">
    <property type="entry name" value="Cardiolipin_synth_Cls"/>
    <property type="match status" value="1"/>
</dbReference>
<evidence type="ECO:0000256" key="2">
    <source>
        <dbReference type="ARBA" id="ARBA00022475"/>
    </source>
</evidence>
<evidence type="ECO:0000256" key="9">
    <source>
        <dbReference type="ARBA" id="ARBA00023136"/>
    </source>
</evidence>
<dbReference type="InterPro" id="IPR027379">
    <property type="entry name" value="CLS_N"/>
</dbReference>
<dbReference type="OrthoDB" id="9762009at2"/>
<reference evidence="16" key="1">
    <citation type="submission" date="2016-11" db="EMBL/GenBank/DDBJ databases">
        <authorList>
            <person name="Varghese N."/>
            <person name="Submissions S."/>
        </authorList>
    </citation>
    <scope>NUCLEOTIDE SEQUENCE [LARGE SCALE GENOMIC DNA]</scope>
    <source>
        <strain evidence="16">DSM 17539</strain>
    </source>
</reference>
<keyword evidence="5 12" id="KW-0812">Transmembrane</keyword>
<dbReference type="Gene3D" id="3.30.870.10">
    <property type="entry name" value="Endonuclease Chain A"/>
    <property type="match status" value="2"/>
</dbReference>
<feature type="active site" evidence="12">
    <location>
        <position position="228"/>
    </location>
</feature>
<feature type="active site" evidence="12">
    <location>
        <position position="226"/>
    </location>
</feature>
<keyword evidence="10 12" id="KW-0594">Phospholipid biosynthesis</keyword>
<dbReference type="Pfam" id="PF13091">
    <property type="entry name" value="PLDc_2"/>
    <property type="match status" value="2"/>
</dbReference>
<dbReference type="GO" id="GO:0005886">
    <property type="term" value="C:plasma membrane"/>
    <property type="evidence" value="ECO:0007669"/>
    <property type="project" value="UniProtKB-SubCell"/>
</dbReference>
<feature type="active site" evidence="12">
    <location>
        <position position="412"/>
    </location>
</feature>
<dbReference type="RefSeq" id="WP_072861007.1">
    <property type="nucleotide sequence ID" value="NZ_FQUX01000002.1"/>
</dbReference>
<dbReference type="NCBIfam" id="TIGR04265">
    <property type="entry name" value="bac_cardiolipin"/>
    <property type="match status" value="1"/>
</dbReference>
<dbReference type="InterPro" id="IPR022924">
    <property type="entry name" value="Cardiolipin_synthase"/>
</dbReference>
<keyword evidence="2 12" id="KW-1003">Cell membrane</keyword>
<dbReference type="EC" id="2.7.8.-" evidence="12 13"/>
<keyword evidence="3 12" id="KW-0444">Lipid biosynthesis</keyword>
<keyword evidence="16" id="KW-1185">Reference proteome</keyword>
<gene>
    <name evidence="15" type="ORF">SAMN03080594_102137</name>
</gene>
<dbReference type="PANTHER" id="PTHR21248">
    <property type="entry name" value="CARDIOLIPIN SYNTHASE"/>
    <property type="match status" value="1"/>
</dbReference>
<evidence type="ECO:0000313" key="15">
    <source>
        <dbReference type="EMBL" id="SHE94977.1"/>
    </source>
</evidence>
<comment type="function">
    <text evidence="12">Catalyzes the reversible phosphatidyl group transfer from one phosphatidylglycerol molecule to another to form cardiolipin (CL) (diphosphatidylglycerol) and glycerol.</text>
</comment>
<sequence>MLPFLKDNIWSVLLGINYLLVIIFSVLIVLKNRNPVKTLSYIFVLATLPFIGLLVYYLFGQDYRKDKIFEKKYVEDNDRLKKWRNSFNLNRSEREDLKEFLGEGIFKIYRLMRNNESAVLTFDNEVDILINGEEKFKYLREDLENAKHHIHLEYFVLFDKGLGSEIIDILCKKAQEGISVRLIYDDVGSNISNIYKRKLSDNGVKHFPFMPVLFSNSTSKLNYRDHRKIVVIDGDIGYVGGINLDQKYDNTFNNERYWRDTHLRIRGGAVGALQSSFVLSWNFAAKDTMEIEKILLPKQKSTPQKPVAVQIAASGPDSDWANIMEAMFCAINSAHECILITTPYFMPNTAILTALTTAARSGVEVKIIVPYESDSVVAQYATDSYIEECLNSGISIHRYKKGFIHAKTLVIDDMFSSIGTANMDYRSFSMNFEINALLYNKDINQQMRKQFHLDLQDCEEVTLERWKNRNIARRLKESFSRLFAPLL</sequence>
<evidence type="ECO:0000256" key="13">
    <source>
        <dbReference type="NCBIfam" id="TIGR04265"/>
    </source>
</evidence>
<evidence type="ECO:0000256" key="12">
    <source>
        <dbReference type="HAMAP-Rule" id="MF_01916"/>
    </source>
</evidence>
<keyword evidence="8 12" id="KW-0443">Lipid metabolism</keyword>
<dbReference type="AlphaFoldDB" id="A0A1M4XN02"/>
<name>A0A1M4XN02_9FLAO</name>
<proteinExistence type="inferred from homology"/>
<evidence type="ECO:0000256" key="10">
    <source>
        <dbReference type="ARBA" id="ARBA00023209"/>
    </source>
</evidence>
<comment type="catalytic activity">
    <reaction evidence="12">
        <text>2 a 1,2-diacyl-sn-glycero-3-phospho-(1'-sn-glycerol) = a cardiolipin + glycerol</text>
        <dbReference type="Rhea" id="RHEA:31451"/>
        <dbReference type="ChEBI" id="CHEBI:17754"/>
        <dbReference type="ChEBI" id="CHEBI:62237"/>
        <dbReference type="ChEBI" id="CHEBI:64716"/>
    </reaction>
</comment>
<feature type="domain" description="PLD phosphodiesterase" evidence="14">
    <location>
        <begin position="400"/>
        <end position="427"/>
    </location>
</feature>
<dbReference type="Proteomes" id="UP000184406">
    <property type="component" value="Unassembled WGS sequence"/>
</dbReference>
<dbReference type="CDD" id="cd09112">
    <property type="entry name" value="PLDc_CLS_2"/>
    <property type="match status" value="1"/>
</dbReference>
<accession>A0A1M4XN02</accession>
<evidence type="ECO:0000256" key="11">
    <source>
        <dbReference type="ARBA" id="ARBA00023264"/>
    </source>
</evidence>
<evidence type="ECO:0000256" key="6">
    <source>
        <dbReference type="ARBA" id="ARBA00022737"/>
    </source>
</evidence>
<evidence type="ECO:0000259" key="14">
    <source>
        <dbReference type="PROSITE" id="PS50035"/>
    </source>
</evidence>
<dbReference type="SMART" id="SM00155">
    <property type="entry name" value="PLDc"/>
    <property type="match status" value="2"/>
</dbReference>
<dbReference type="GO" id="GO:0008808">
    <property type="term" value="F:cardiolipin synthase activity"/>
    <property type="evidence" value="ECO:0007669"/>
    <property type="project" value="UniProtKB-UniRule"/>
</dbReference>
<feature type="active site" evidence="12">
    <location>
        <position position="405"/>
    </location>
</feature>
<keyword evidence="11 12" id="KW-1208">Phospholipid metabolism</keyword>
<evidence type="ECO:0000256" key="3">
    <source>
        <dbReference type="ARBA" id="ARBA00022516"/>
    </source>
</evidence>
<dbReference type="PROSITE" id="PS50035">
    <property type="entry name" value="PLD"/>
    <property type="match status" value="2"/>
</dbReference>
<evidence type="ECO:0000256" key="8">
    <source>
        <dbReference type="ARBA" id="ARBA00023098"/>
    </source>
</evidence>
<dbReference type="EMBL" id="FQUX01000002">
    <property type="protein sequence ID" value="SHE94977.1"/>
    <property type="molecule type" value="Genomic_DNA"/>
</dbReference>
<feature type="active site" evidence="12">
    <location>
        <position position="407"/>
    </location>
</feature>
<keyword evidence="4 12" id="KW-0808">Transferase</keyword>
<dbReference type="InterPro" id="IPR001736">
    <property type="entry name" value="PLipase_D/transphosphatidylase"/>
</dbReference>
<dbReference type="GO" id="GO:0032049">
    <property type="term" value="P:cardiolipin biosynthetic process"/>
    <property type="evidence" value="ECO:0007669"/>
    <property type="project" value="UniProtKB-UniRule"/>
</dbReference>
<dbReference type="InterPro" id="IPR030874">
    <property type="entry name" value="Cardiolipin_synth_Firmi"/>
</dbReference>
<comment type="subcellular location">
    <subcellularLocation>
        <location evidence="1 12">Cell membrane</location>
        <topology evidence="1 12">Multi-pass membrane protein</topology>
    </subcellularLocation>
</comment>
<keyword evidence="9 12" id="KW-0472">Membrane</keyword>
<dbReference type="PANTHER" id="PTHR21248:SF22">
    <property type="entry name" value="PHOSPHOLIPASE D"/>
    <property type="match status" value="1"/>
</dbReference>
<evidence type="ECO:0000313" key="16">
    <source>
        <dbReference type="Proteomes" id="UP000184406"/>
    </source>
</evidence>
<dbReference type="CDD" id="cd09110">
    <property type="entry name" value="PLDc_CLS_1"/>
    <property type="match status" value="1"/>
</dbReference>
<evidence type="ECO:0000256" key="1">
    <source>
        <dbReference type="ARBA" id="ARBA00004651"/>
    </source>
</evidence>
<evidence type="ECO:0000256" key="7">
    <source>
        <dbReference type="ARBA" id="ARBA00022989"/>
    </source>
</evidence>
<protein>
    <recommendedName>
        <fullName evidence="12 13">Cardiolipin synthase</fullName>
        <shortName evidence="12">CL synthase</shortName>
        <ecNumber evidence="12 13">2.7.8.-</ecNumber>
    </recommendedName>
</protein>
<dbReference type="Pfam" id="PF13396">
    <property type="entry name" value="PLDc_N"/>
    <property type="match status" value="1"/>
</dbReference>
<keyword evidence="6" id="KW-0677">Repeat</keyword>
<evidence type="ECO:0000256" key="5">
    <source>
        <dbReference type="ARBA" id="ARBA00022692"/>
    </source>
</evidence>
<feature type="active site" evidence="12">
    <location>
        <position position="233"/>
    </location>
</feature>
<dbReference type="SUPFAM" id="SSF56024">
    <property type="entry name" value="Phospholipase D/nuclease"/>
    <property type="match status" value="2"/>
</dbReference>
<keyword evidence="7 12" id="KW-1133">Transmembrane helix</keyword>
<dbReference type="InterPro" id="IPR025202">
    <property type="entry name" value="PLD-like_dom"/>
</dbReference>
<feature type="transmembrane region" description="Helical" evidence="12">
    <location>
        <begin position="39"/>
        <end position="59"/>
    </location>
</feature>
<comment type="similarity">
    <text evidence="12">Belongs to the phospholipase D family. Cardiolipin synthase subfamily.</text>
</comment>